<evidence type="ECO:0000313" key="2">
    <source>
        <dbReference type="Proteomes" id="UP000005156"/>
    </source>
</evidence>
<dbReference type="GeneID" id="43348702"/>
<dbReference type="AlphaFoldDB" id="F3QK23"/>
<name>F3QK23_9BURK</name>
<dbReference type="PANTHER" id="PTHR34817:SF2">
    <property type="entry name" value="NUCLEOTIDYLTRANSFERASE"/>
    <property type="match status" value="1"/>
</dbReference>
<dbReference type="PANTHER" id="PTHR34817">
    <property type="entry name" value="NUCLEOTIDYLTRANSFERASE"/>
    <property type="match status" value="1"/>
</dbReference>
<dbReference type="RefSeq" id="WP_008864141.1">
    <property type="nucleotide sequence ID" value="NZ_GL883706.1"/>
</dbReference>
<dbReference type="Proteomes" id="UP000005156">
    <property type="component" value="Unassembled WGS sequence"/>
</dbReference>
<organism evidence="1 2">
    <name type="scientific">Parasutterella excrementihominis YIT 11859</name>
    <dbReference type="NCBI Taxonomy" id="762966"/>
    <lineage>
        <taxon>Bacteria</taxon>
        <taxon>Pseudomonadati</taxon>
        <taxon>Pseudomonadota</taxon>
        <taxon>Betaproteobacteria</taxon>
        <taxon>Burkholderiales</taxon>
        <taxon>Sutterellaceae</taxon>
        <taxon>Parasutterella</taxon>
    </lineage>
</organism>
<reference evidence="1 2" key="1">
    <citation type="submission" date="2011-02" db="EMBL/GenBank/DDBJ databases">
        <authorList>
            <person name="Weinstock G."/>
            <person name="Sodergren E."/>
            <person name="Clifton S."/>
            <person name="Fulton L."/>
            <person name="Fulton B."/>
            <person name="Courtney L."/>
            <person name="Fronick C."/>
            <person name="Harrison M."/>
            <person name="Strong C."/>
            <person name="Farmer C."/>
            <person name="Delahaunty K."/>
            <person name="Markovic C."/>
            <person name="Hall O."/>
            <person name="Minx P."/>
            <person name="Tomlinson C."/>
            <person name="Mitreva M."/>
            <person name="Hou S."/>
            <person name="Chen J."/>
            <person name="Wollam A."/>
            <person name="Pepin K.H."/>
            <person name="Johnson M."/>
            <person name="Bhonagiri V."/>
            <person name="Zhang X."/>
            <person name="Suruliraj S."/>
            <person name="Warren W."/>
            <person name="Chinwalla A."/>
            <person name="Mardis E.R."/>
            <person name="Wilson R.K."/>
        </authorList>
    </citation>
    <scope>NUCLEOTIDE SEQUENCE [LARGE SCALE GENOMIC DNA]</scope>
    <source>
        <strain evidence="1 2">YIT 11859</strain>
    </source>
</reference>
<dbReference type="OrthoDB" id="9796845at2"/>
<dbReference type="InterPro" id="IPR018775">
    <property type="entry name" value="RlaP"/>
</dbReference>
<gene>
    <name evidence="1" type="ORF">HMPREF9439_01280</name>
</gene>
<evidence type="ECO:0008006" key="3">
    <source>
        <dbReference type="Google" id="ProtNLM"/>
    </source>
</evidence>
<dbReference type="eggNOG" id="COG3541">
    <property type="taxonomic scope" value="Bacteria"/>
</dbReference>
<proteinExistence type="predicted"/>
<comment type="caution">
    <text evidence="1">The sequence shown here is derived from an EMBL/GenBank/DDBJ whole genome shotgun (WGS) entry which is preliminary data.</text>
</comment>
<dbReference type="HOGENOM" id="CLU_084690_0_0_4"/>
<accession>F3QK23</accession>
<evidence type="ECO:0000313" key="1">
    <source>
        <dbReference type="EMBL" id="EGG54969.1"/>
    </source>
</evidence>
<sequence length="254" mass="29763">MQKEILKTLNQIEAQHNVKILYACESGSRAWGFPSPDSDYDVRYLYIRPVEAYLKLFPERDVIEGPIDEIKDFVGWDLQKALKLLMKGNAPLIEWVRSPIVYKDNPWLRENLIKLFNEQSDFNTLYRGYFGLAKNNFKAYLTGESVKPKKYLHVLRSVLACEWIKQKKTIPPVLFKEVYEGLLVPGTPFYSEFQELLKIKAEEKERTTGDHFVAVDKFINEFFSESKGPLLSSKEPVNVDEYDKFFLECLRREN</sequence>
<dbReference type="EMBL" id="AFBP01000033">
    <property type="protein sequence ID" value="EGG54969.1"/>
    <property type="molecule type" value="Genomic_DNA"/>
</dbReference>
<dbReference type="Pfam" id="PF10127">
    <property type="entry name" value="RlaP"/>
    <property type="match status" value="1"/>
</dbReference>
<protein>
    <recommendedName>
        <fullName evidence="3">Nucleotidyltransferase</fullName>
    </recommendedName>
</protein>
<keyword evidence="2" id="KW-1185">Reference proteome</keyword>